<evidence type="ECO:0000313" key="1">
    <source>
        <dbReference type="EMBL" id="KRH15207.1"/>
    </source>
</evidence>
<name>A0A0R0GB16_SOYBN</name>
<keyword evidence="3" id="KW-1185">Reference proteome</keyword>
<dbReference type="AlphaFoldDB" id="A0A0R0GB16"/>
<proteinExistence type="predicted"/>
<evidence type="ECO:0000313" key="3">
    <source>
        <dbReference type="Proteomes" id="UP000008827"/>
    </source>
</evidence>
<evidence type="ECO:0000313" key="2">
    <source>
        <dbReference type="EnsemblPlants" id="KRH15207"/>
    </source>
</evidence>
<gene>
    <name evidence="1" type="ORF">GLYMA_14G074600</name>
</gene>
<dbReference type="Proteomes" id="UP000008827">
    <property type="component" value="Chromosome 14"/>
</dbReference>
<accession>A0A0R0GB16</accession>
<dbReference type="EnsemblPlants" id="KRH15207">
    <property type="protein sequence ID" value="KRH15207"/>
    <property type="gene ID" value="GLYMA_14G074600"/>
</dbReference>
<protein>
    <submittedName>
        <fullName evidence="1 2">Uncharacterized protein</fullName>
    </submittedName>
</protein>
<organism evidence="1">
    <name type="scientific">Glycine max</name>
    <name type="common">Soybean</name>
    <name type="synonym">Glycine hispida</name>
    <dbReference type="NCBI Taxonomy" id="3847"/>
    <lineage>
        <taxon>Eukaryota</taxon>
        <taxon>Viridiplantae</taxon>
        <taxon>Streptophyta</taxon>
        <taxon>Embryophyta</taxon>
        <taxon>Tracheophyta</taxon>
        <taxon>Spermatophyta</taxon>
        <taxon>Magnoliopsida</taxon>
        <taxon>eudicotyledons</taxon>
        <taxon>Gunneridae</taxon>
        <taxon>Pentapetalae</taxon>
        <taxon>rosids</taxon>
        <taxon>fabids</taxon>
        <taxon>Fabales</taxon>
        <taxon>Fabaceae</taxon>
        <taxon>Papilionoideae</taxon>
        <taxon>50 kb inversion clade</taxon>
        <taxon>NPAAA clade</taxon>
        <taxon>indigoferoid/millettioid clade</taxon>
        <taxon>Phaseoleae</taxon>
        <taxon>Glycine</taxon>
        <taxon>Glycine subgen. Soja</taxon>
    </lineage>
</organism>
<sequence>MSNSAGVSYIRGPIEEATSHGSLQVMGACRRKQTSLGKILKKEHQNHQYFSNTISDTNVKSCNKNLWLKNDKMKAKKDLERGKIMGVNFDGMEDAMVVQLEGMVRRDQKEIENIEKVKIEEHKKVTLSLLEC</sequence>
<dbReference type="EMBL" id="CM000847">
    <property type="protein sequence ID" value="KRH15207.1"/>
    <property type="molecule type" value="Genomic_DNA"/>
</dbReference>
<reference evidence="1 2" key="1">
    <citation type="journal article" date="2010" name="Nature">
        <title>Genome sequence of the palaeopolyploid soybean.</title>
        <authorList>
            <person name="Schmutz J."/>
            <person name="Cannon S.B."/>
            <person name="Schlueter J."/>
            <person name="Ma J."/>
            <person name="Mitros T."/>
            <person name="Nelson W."/>
            <person name="Hyten D.L."/>
            <person name="Song Q."/>
            <person name="Thelen J.J."/>
            <person name="Cheng J."/>
            <person name="Xu D."/>
            <person name="Hellsten U."/>
            <person name="May G.D."/>
            <person name="Yu Y."/>
            <person name="Sakurai T."/>
            <person name="Umezawa T."/>
            <person name="Bhattacharyya M.K."/>
            <person name="Sandhu D."/>
            <person name="Valliyodan B."/>
            <person name="Lindquist E."/>
            <person name="Peto M."/>
            <person name="Grant D."/>
            <person name="Shu S."/>
            <person name="Goodstein D."/>
            <person name="Barry K."/>
            <person name="Futrell-Griggs M."/>
            <person name="Abernathy B."/>
            <person name="Du J."/>
            <person name="Tian Z."/>
            <person name="Zhu L."/>
            <person name="Gill N."/>
            <person name="Joshi T."/>
            <person name="Libault M."/>
            <person name="Sethuraman A."/>
            <person name="Zhang X.-C."/>
            <person name="Shinozaki K."/>
            <person name="Nguyen H.T."/>
            <person name="Wing R.A."/>
            <person name="Cregan P."/>
            <person name="Specht J."/>
            <person name="Grimwood J."/>
            <person name="Rokhsar D."/>
            <person name="Stacey G."/>
            <person name="Shoemaker R.C."/>
            <person name="Jackson S.A."/>
        </authorList>
    </citation>
    <scope>NUCLEOTIDE SEQUENCE</scope>
    <source>
        <strain evidence="2">cv. Williams 82</strain>
        <tissue evidence="1">Callus</tissue>
    </source>
</reference>
<dbReference type="InParanoid" id="A0A0R0GB16"/>
<dbReference type="Gramene" id="KRH15207">
    <property type="protein sequence ID" value="KRH15207"/>
    <property type="gene ID" value="GLYMA_14G074600"/>
</dbReference>
<reference evidence="1" key="3">
    <citation type="submission" date="2018-07" db="EMBL/GenBank/DDBJ databases">
        <title>WGS assembly of Glycine max.</title>
        <authorList>
            <person name="Schmutz J."/>
            <person name="Cannon S."/>
            <person name="Schlueter J."/>
            <person name="Ma J."/>
            <person name="Mitros T."/>
            <person name="Nelson W."/>
            <person name="Hyten D."/>
            <person name="Song Q."/>
            <person name="Thelen J."/>
            <person name="Cheng J."/>
            <person name="Xu D."/>
            <person name="Hellsten U."/>
            <person name="May G."/>
            <person name="Yu Y."/>
            <person name="Sakurai T."/>
            <person name="Umezawa T."/>
            <person name="Bhattacharyya M."/>
            <person name="Sandhu D."/>
            <person name="Valliyodan B."/>
            <person name="Lindquist E."/>
            <person name="Peto M."/>
            <person name="Grant D."/>
            <person name="Shu S."/>
            <person name="Goodstein D."/>
            <person name="Barry K."/>
            <person name="Futrell-Griggs M."/>
            <person name="Abernathy B."/>
            <person name="Du J."/>
            <person name="Tian Z."/>
            <person name="Zhu L."/>
            <person name="Gill N."/>
            <person name="Joshi T."/>
            <person name="Libault M."/>
            <person name="Sethuraman A."/>
            <person name="Zhang X."/>
            <person name="Shinozaki K."/>
            <person name="Nguyen H."/>
            <person name="Wing R."/>
            <person name="Cregan P."/>
            <person name="Specht J."/>
            <person name="Grimwood J."/>
            <person name="Rokhsar D."/>
            <person name="Stacey G."/>
            <person name="Shoemaker R."/>
            <person name="Jackson S."/>
        </authorList>
    </citation>
    <scope>NUCLEOTIDE SEQUENCE</scope>
    <source>
        <tissue evidence="1">Callus</tissue>
    </source>
</reference>
<reference evidence="2" key="2">
    <citation type="submission" date="2018-02" db="UniProtKB">
        <authorList>
            <consortium name="EnsemblPlants"/>
        </authorList>
    </citation>
    <scope>IDENTIFICATION</scope>
    <source>
        <strain evidence="2">Williams 82</strain>
    </source>
</reference>